<comment type="function">
    <text evidence="2">Functions as a ribosomal silencing factor. Interacts with ribosomal protein uL14 (rplN), blocking formation of intersubunit bridge B8. Prevents association of the 30S and 50S ribosomal subunits and the formation of functional ribosomes, thus repressing translation.</text>
</comment>
<proteinExistence type="inferred from homology"/>
<evidence type="ECO:0000256" key="1">
    <source>
        <dbReference type="ARBA" id="ARBA00010574"/>
    </source>
</evidence>
<dbReference type="Gene3D" id="3.30.460.10">
    <property type="entry name" value="Beta Polymerase, domain 2"/>
    <property type="match status" value="1"/>
</dbReference>
<organism evidence="3 4">
    <name type="scientific">Thalassolituus maritimus</name>
    <dbReference type="NCBI Taxonomy" id="484498"/>
    <lineage>
        <taxon>Bacteria</taxon>
        <taxon>Pseudomonadati</taxon>
        <taxon>Pseudomonadota</taxon>
        <taxon>Gammaproteobacteria</taxon>
        <taxon>Oceanospirillales</taxon>
        <taxon>Oceanospirillaceae</taxon>
        <taxon>Thalassolituus</taxon>
    </lineage>
</organism>
<dbReference type="GO" id="GO:0043023">
    <property type="term" value="F:ribosomal large subunit binding"/>
    <property type="evidence" value="ECO:0007669"/>
    <property type="project" value="TreeGrafter"/>
</dbReference>
<dbReference type="PANTHER" id="PTHR21043:SF0">
    <property type="entry name" value="MITOCHONDRIAL ASSEMBLY OF RIBOSOMAL LARGE SUBUNIT PROTEIN 1"/>
    <property type="match status" value="1"/>
</dbReference>
<comment type="subcellular location">
    <subcellularLocation>
        <location evidence="2">Cytoplasm</location>
    </subcellularLocation>
</comment>
<evidence type="ECO:0000256" key="2">
    <source>
        <dbReference type="HAMAP-Rule" id="MF_01477"/>
    </source>
</evidence>
<reference evidence="4" key="1">
    <citation type="submission" date="2017-01" db="EMBL/GenBank/DDBJ databases">
        <authorList>
            <person name="Varghese N."/>
            <person name="Submissions S."/>
        </authorList>
    </citation>
    <scope>NUCLEOTIDE SEQUENCE [LARGE SCALE GENOMIC DNA]</scope>
    <source>
        <strain evidence="4">DSM 24913</strain>
    </source>
</reference>
<comment type="subunit">
    <text evidence="2">Interacts with ribosomal protein uL14 (rplN).</text>
</comment>
<dbReference type="RefSeq" id="WP_068444159.1">
    <property type="nucleotide sequence ID" value="NZ_CAJWBH010000022.1"/>
</dbReference>
<dbReference type="HAMAP" id="MF_01477">
    <property type="entry name" value="Iojap_RsfS"/>
    <property type="match status" value="1"/>
</dbReference>
<gene>
    <name evidence="2" type="primary">rsfS</name>
    <name evidence="3" type="ORF">SAMN05421686_10131</name>
</gene>
<dbReference type="PANTHER" id="PTHR21043">
    <property type="entry name" value="IOJAP SUPERFAMILY ORTHOLOG"/>
    <property type="match status" value="1"/>
</dbReference>
<accession>A0A1N7IV04</accession>
<dbReference type="GO" id="GO:0042256">
    <property type="term" value="P:cytosolic ribosome assembly"/>
    <property type="evidence" value="ECO:0007669"/>
    <property type="project" value="UniProtKB-UniRule"/>
</dbReference>
<keyword evidence="4" id="KW-1185">Reference proteome</keyword>
<dbReference type="InterPro" id="IPR004394">
    <property type="entry name" value="Iojap/RsfS/C7orf30"/>
</dbReference>
<protein>
    <recommendedName>
        <fullName evidence="2">Ribosomal silencing factor RsfS</fullName>
    </recommendedName>
</protein>
<keyword evidence="2" id="KW-0810">Translation regulation</keyword>
<comment type="similarity">
    <text evidence="1 2">Belongs to the Iojap/RsfS family.</text>
</comment>
<dbReference type="SUPFAM" id="SSF81301">
    <property type="entry name" value="Nucleotidyltransferase"/>
    <property type="match status" value="1"/>
</dbReference>
<dbReference type="GO" id="GO:0005737">
    <property type="term" value="C:cytoplasm"/>
    <property type="evidence" value="ECO:0007669"/>
    <property type="project" value="UniProtKB-SubCell"/>
</dbReference>
<dbReference type="InterPro" id="IPR043519">
    <property type="entry name" value="NT_sf"/>
</dbReference>
<evidence type="ECO:0000313" key="3">
    <source>
        <dbReference type="EMBL" id="SIS40922.1"/>
    </source>
</evidence>
<dbReference type="EMBL" id="FTOH01000001">
    <property type="protein sequence ID" value="SIS40922.1"/>
    <property type="molecule type" value="Genomic_DNA"/>
</dbReference>
<keyword evidence="2" id="KW-0678">Repressor</keyword>
<evidence type="ECO:0000313" key="4">
    <source>
        <dbReference type="Proteomes" id="UP000185639"/>
    </source>
</evidence>
<dbReference type="GO" id="GO:0090071">
    <property type="term" value="P:negative regulation of ribosome biogenesis"/>
    <property type="evidence" value="ECO:0007669"/>
    <property type="project" value="UniProtKB-UniRule"/>
</dbReference>
<dbReference type="AlphaFoldDB" id="A0A1N7IV04"/>
<dbReference type="GO" id="GO:0017148">
    <property type="term" value="P:negative regulation of translation"/>
    <property type="evidence" value="ECO:0007669"/>
    <property type="project" value="UniProtKB-UniRule"/>
</dbReference>
<keyword evidence="2" id="KW-0963">Cytoplasm</keyword>
<dbReference type="STRING" id="484498.SAMN05421686_10131"/>
<name>A0A1N7IV04_9GAMM</name>
<sequence length="118" mass="13002">MQTEQIKELVIDALEDMKAHNITVLDVRGRTSVTDWMIIANGTSNRHVTAVAGNVEEKAKHAGLKPNGTEGRAAADWVLIDLIDVVVHVMTEQARHFYDLERLWGETPDAGQAGQKDA</sequence>
<dbReference type="Pfam" id="PF02410">
    <property type="entry name" value="RsfS"/>
    <property type="match status" value="1"/>
</dbReference>
<dbReference type="OrthoDB" id="9793681at2"/>
<dbReference type="Proteomes" id="UP000185639">
    <property type="component" value="Unassembled WGS sequence"/>
</dbReference>
<dbReference type="NCBIfam" id="TIGR00090">
    <property type="entry name" value="rsfS_iojap_ybeB"/>
    <property type="match status" value="1"/>
</dbReference>